<keyword evidence="3" id="KW-0547">Nucleotide-binding</keyword>
<dbReference type="InterPro" id="IPR003593">
    <property type="entry name" value="AAA+_ATPase"/>
</dbReference>
<evidence type="ECO:0000259" key="5">
    <source>
        <dbReference type="PROSITE" id="PS50893"/>
    </source>
</evidence>
<reference evidence="6 7" key="1">
    <citation type="submission" date="2018-08" db="EMBL/GenBank/DDBJ databases">
        <title>Paenibacillus sp. M4BSY-1, whole genome shotgun sequence.</title>
        <authorList>
            <person name="Tuo L."/>
        </authorList>
    </citation>
    <scope>NUCLEOTIDE SEQUENCE [LARGE SCALE GENOMIC DNA]</scope>
    <source>
        <strain evidence="6 7">M4BSY-1</strain>
    </source>
</reference>
<dbReference type="OrthoDB" id="9804819at2"/>
<dbReference type="Proteomes" id="UP000261905">
    <property type="component" value="Unassembled WGS sequence"/>
</dbReference>
<dbReference type="EMBL" id="QUBQ01000001">
    <property type="protein sequence ID" value="REK77186.1"/>
    <property type="molecule type" value="Genomic_DNA"/>
</dbReference>
<dbReference type="Gene3D" id="3.40.50.300">
    <property type="entry name" value="P-loop containing nucleotide triphosphate hydrolases"/>
    <property type="match status" value="1"/>
</dbReference>
<dbReference type="PROSITE" id="PS50893">
    <property type="entry name" value="ABC_TRANSPORTER_2"/>
    <property type="match status" value="1"/>
</dbReference>
<dbReference type="GO" id="GO:0016887">
    <property type="term" value="F:ATP hydrolysis activity"/>
    <property type="evidence" value="ECO:0007669"/>
    <property type="project" value="InterPro"/>
</dbReference>
<dbReference type="PANTHER" id="PTHR43335">
    <property type="entry name" value="ABC TRANSPORTER, ATP-BINDING PROTEIN"/>
    <property type="match status" value="1"/>
</dbReference>
<dbReference type="PROSITE" id="PS00211">
    <property type="entry name" value="ABC_TRANSPORTER_1"/>
    <property type="match status" value="1"/>
</dbReference>
<feature type="domain" description="ABC transporter" evidence="5">
    <location>
        <begin position="9"/>
        <end position="236"/>
    </location>
</feature>
<keyword evidence="2" id="KW-0813">Transport</keyword>
<evidence type="ECO:0000313" key="6">
    <source>
        <dbReference type="EMBL" id="REK77186.1"/>
    </source>
</evidence>
<evidence type="ECO:0000256" key="2">
    <source>
        <dbReference type="ARBA" id="ARBA00022448"/>
    </source>
</evidence>
<dbReference type="SUPFAM" id="SSF52540">
    <property type="entry name" value="P-loop containing nucleoside triphosphate hydrolases"/>
    <property type="match status" value="1"/>
</dbReference>
<organism evidence="6 7">
    <name type="scientific">Paenibacillus paeoniae</name>
    <dbReference type="NCBI Taxonomy" id="2292705"/>
    <lineage>
        <taxon>Bacteria</taxon>
        <taxon>Bacillati</taxon>
        <taxon>Bacillota</taxon>
        <taxon>Bacilli</taxon>
        <taxon>Bacillales</taxon>
        <taxon>Paenibacillaceae</taxon>
        <taxon>Paenibacillus</taxon>
    </lineage>
</organism>
<keyword evidence="7" id="KW-1185">Reference proteome</keyword>
<dbReference type="GO" id="GO:0005524">
    <property type="term" value="F:ATP binding"/>
    <property type="evidence" value="ECO:0007669"/>
    <property type="project" value="UniProtKB-KW"/>
</dbReference>
<evidence type="ECO:0000256" key="3">
    <source>
        <dbReference type="ARBA" id="ARBA00022741"/>
    </source>
</evidence>
<evidence type="ECO:0000256" key="1">
    <source>
        <dbReference type="ARBA" id="ARBA00005417"/>
    </source>
</evidence>
<dbReference type="InterPro" id="IPR017871">
    <property type="entry name" value="ABC_transporter-like_CS"/>
</dbReference>
<dbReference type="InterPro" id="IPR027417">
    <property type="entry name" value="P-loop_NTPase"/>
</dbReference>
<dbReference type="AlphaFoldDB" id="A0A371PLV6"/>
<keyword evidence="4 6" id="KW-0067">ATP-binding</keyword>
<accession>A0A371PLV6</accession>
<dbReference type="Pfam" id="PF00005">
    <property type="entry name" value="ABC_tran"/>
    <property type="match status" value="1"/>
</dbReference>
<protein>
    <submittedName>
        <fullName evidence="6">ABC transporter ATP-binding protein</fullName>
    </submittedName>
</protein>
<name>A0A371PLV6_9BACL</name>
<comment type="similarity">
    <text evidence="1">Belongs to the ABC transporter superfamily.</text>
</comment>
<proteinExistence type="inferred from homology"/>
<sequence>MKASHAPVLRVKDLHKSIQRHMIVDKLSFDIHSGEIFGFLGPNGAGKTTTIRMLVDLIKPTGGTVEICGHNVQRNPERALKHVGCIVENPEVYNYMSGWQNLEQFARMMDGVDEERIREVTEIVKLEDRIHDKVKTYSLGMRQRLGIAQALLGKPKLLILDEPTNGLDPKGMKELRAFVHSLADEGISLLISSHMLSEVQMLCGRVAIMDRGKIIAIGKIEDLMKEAAGYVNWRFQEMDKGVAELCRDPRIILRNGPARDILPTDTIVVAMPEAIIADTIARLSSRGIGILAVCQAEPTLEELFLTLTGSEVHA</sequence>
<dbReference type="RefSeq" id="WP_116044628.1">
    <property type="nucleotide sequence ID" value="NZ_QUBQ01000001.1"/>
</dbReference>
<gene>
    <name evidence="6" type="ORF">DX130_09330</name>
</gene>
<dbReference type="SMART" id="SM00382">
    <property type="entry name" value="AAA"/>
    <property type="match status" value="1"/>
</dbReference>
<evidence type="ECO:0000313" key="7">
    <source>
        <dbReference type="Proteomes" id="UP000261905"/>
    </source>
</evidence>
<evidence type="ECO:0000256" key="4">
    <source>
        <dbReference type="ARBA" id="ARBA00022840"/>
    </source>
</evidence>
<dbReference type="InterPro" id="IPR003439">
    <property type="entry name" value="ABC_transporter-like_ATP-bd"/>
</dbReference>
<dbReference type="PANTHER" id="PTHR43335:SF4">
    <property type="entry name" value="ABC TRANSPORTER, ATP-BINDING PROTEIN"/>
    <property type="match status" value="1"/>
</dbReference>
<comment type="caution">
    <text evidence="6">The sequence shown here is derived from an EMBL/GenBank/DDBJ whole genome shotgun (WGS) entry which is preliminary data.</text>
</comment>